<dbReference type="Proteomes" id="UP000663623">
    <property type="component" value="Chromosome"/>
</dbReference>
<feature type="binding site" evidence="11">
    <location>
        <begin position="249"/>
        <end position="250"/>
    </location>
    <ligand>
        <name>FMN</name>
        <dbReference type="ChEBI" id="CHEBI:58210"/>
    </ligand>
</feature>
<evidence type="ECO:0000256" key="5">
    <source>
        <dbReference type="ARBA" id="ARBA00022630"/>
    </source>
</evidence>
<comment type="cofactor">
    <cofactor evidence="11">
        <name>FMNH2</name>
        <dbReference type="ChEBI" id="CHEBI:57618"/>
    </cofactor>
    <text evidence="11">Reduced FMN (FMNH(2)).</text>
</comment>
<feature type="binding site" evidence="11">
    <location>
        <position position="39"/>
    </location>
    <ligand>
        <name>NADP(+)</name>
        <dbReference type="ChEBI" id="CHEBI:58349"/>
    </ligand>
</feature>
<dbReference type="Pfam" id="PF01264">
    <property type="entry name" value="Chorismate_synt"/>
    <property type="match status" value="1"/>
</dbReference>
<comment type="catalytic activity">
    <reaction evidence="11">
        <text>5-O-(1-carboxyvinyl)-3-phosphoshikimate = chorismate + phosphate</text>
        <dbReference type="Rhea" id="RHEA:21020"/>
        <dbReference type="ChEBI" id="CHEBI:29748"/>
        <dbReference type="ChEBI" id="CHEBI:43474"/>
        <dbReference type="ChEBI" id="CHEBI:57701"/>
        <dbReference type="EC" id="4.2.3.5"/>
    </reaction>
</comment>
<dbReference type="HAMAP" id="MF_00300">
    <property type="entry name" value="Chorismate_synth"/>
    <property type="match status" value="1"/>
</dbReference>
<feature type="binding site" evidence="11">
    <location>
        <position position="294"/>
    </location>
    <ligand>
        <name>FMN</name>
        <dbReference type="ChEBI" id="CHEBI:58210"/>
    </ligand>
</feature>
<reference evidence="12 13" key="1">
    <citation type="submission" date="2021-02" db="EMBL/GenBank/DDBJ databases">
        <title>Nitrogen-fixing ability and nitrogen fixation related genes of thermophilic fermentative bacteria in the genus Caldicellulosiruptor.</title>
        <authorList>
            <person name="Chen Y."/>
            <person name="Nishihara A."/>
            <person name="Haruta S."/>
        </authorList>
    </citation>
    <scope>NUCLEOTIDE SEQUENCE [LARGE SCALE GENOMIC DNA]</scope>
    <source>
        <strain evidence="12 13">YA01</strain>
    </source>
</reference>
<dbReference type="SUPFAM" id="SSF103263">
    <property type="entry name" value="Chorismate synthase, AroC"/>
    <property type="match status" value="1"/>
</dbReference>
<dbReference type="PANTHER" id="PTHR21085">
    <property type="entry name" value="CHORISMATE SYNTHASE"/>
    <property type="match status" value="1"/>
</dbReference>
<dbReference type="Gene3D" id="3.60.150.10">
    <property type="entry name" value="Chorismate synthase AroC"/>
    <property type="match status" value="1"/>
</dbReference>
<protein>
    <recommendedName>
        <fullName evidence="3 11">Chorismate synthase</fullName>
        <shortName evidence="11">CS</shortName>
        <ecNumber evidence="3 11">4.2.3.5</ecNumber>
    </recommendedName>
    <alternativeName>
        <fullName evidence="11">5-enolpyruvylshikimate-3-phosphate phospholyase</fullName>
    </alternativeName>
</protein>
<evidence type="ECO:0000313" key="12">
    <source>
        <dbReference type="EMBL" id="BCS81268.1"/>
    </source>
</evidence>
<feature type="binding site" evidence="11">
    <location>
        <begin position="127"/>
        <end position="129"/>
    </location>
    <ligand>
        <name>FMN</name>
        <dbReference type="ChEBI" id="CHEBI:58210"/>
    </ligand>
</feature>
<keyword evidence="4 11" id="KW-0028">Amino-acid biosynthesis</keyword>
<dbReference type="NCBIfam" id="NF003793">
    <property type="entry name" value="PRK05382.1"/>
    <property type="match status" value="1"/>
</dbReference>
<keyword evidence="6 11" id="KW-0288">FMN</keyword>
<name>A0ABM7NMB8_9FIRM</name>
<gene>
    <name evidence="11 12" type="primary">aroC</name>
    <name evidence="12" type="ORF">CaldiYA01_12280</name>
</gene>
<evidence type="ECO:0000256" key="2">
    <source>
        <dbReference type="ARBA" id="ARBA00008014"/>
    </source>
</evidence>
<keyword evidence="9 11" id="KW-0057">Aromatic amino acid biosynthesis</keyword>
<evidence type="ECO:0000256" key="6">
    <source>
        <dbReference type="ARBA" id="ARBA00022643"/>
    </source>
</evidence>
<accession>A0ABM7NMB8</accession>
<dbReference type="PROSITE" id="PS00788">
    <property type="entry name" value="CHORISMATE_SYNTHASE_2"/>
    <property type="match status" value="1"/>
</dbReference>
<dbReference type="CDD" id="cd07304">
    <property type="entry name" value="Chorismate_synthase"/>
    <property type="match status" value="1"/>
</dbReference>
<feature type="binding site" evidence="11">
    <location>
        <begin position="309"/>
        <end position="313"/>
    </location>
    <ligand>
        <name>FMN</name>
        <dbReference type="ChEBI" id="CHEBI:58210"/>
    </ligand>
</feature>
<evidence type="ECO:0000313" key="13">
    <source>
        <dbReference type="Proteomes" id="UP000663623"/>
    </source>
</evidence>
<keyword evidence="7 11" id="KW-0274">FAD</keyword>
<evidence type="ECO:0000256" key="1">
    <source>
        <dbReference type="ARBA" id="ARBA00005044"/>
    </source>
</evidence>
<keyword evidence="13" id="KW-1185">Reference proteome</keyword>
<comment type="function">
    <text evidence="11">Catalyzes the anti-1,4-elimination of the C-3 phosphate and the C-6 proR hydrogen from 5-enolpyruvylshikimate-3-phosphate (EPSP) to yield chorismate, which is the branch point compound that serves as the starting substrate for the three terminal pathways of aromatic amino acid biosynthesis. This reaction introduces a second double bond into the aromatic ring system.</text>
</comment>
<keyword evidence="8 11" id="KW-0521">NADP</keyword>
<organism evidence="12 13">
    <name type="scientific">Caldicellulosiruptor diazotrophicus</name>
    <dbReference type="NCBI Taxonomy" id="2806205"/>
    <lineage>
        <taxon>Bacteria</taxon>
        <taxon>Bacillati</taxon>
        <taxon>Bacillota</taxon>
        <taxon>Bacillota incertae sedis</taxon>
        <taxon>Caldicellulosiruptorales</taxon>
        <taxon>Caldicellulosiruptoraceae</taxon>
        <taxon>Caldicellulosiruptor</taxon>
    </lineage>
</organism>
<evidence type="ECO:0000256" key="8">
    <source>
        <dbReference type="ARBA" id="ARBA00022857"/>
    </source>
</evidence>
<comment type="pathway">
    <text evidence="1 11">Metabolic intermediate biosynthesis; chorismate biosynthesis; chorismate from D-erythrose 4-phosphate and phosphoenolpyruvate: step 7/7.</text>
</comment>
<dbReference type="PIRSF" id="PIRSF001456">
    <property type="entry name" value="Chorismate_synth"/>
    <property type="match status" value="1"/>
</dbReference>
<keyword evidence="5 11" id="KW-0285">Flavoprotein</keyword>
<evidence type="ECO:0000256" key="4">
    <source>
        <dbReference type="ARBA" id="ARBA00022605"/>
    </source>
</evidence>
<dbReference type="InterPro" id="IPR020541">
    <property type="entry name" value="Chorismate_synthase_CS"/>
</dbReference>
<feature type="binding site" evidence="11">
    <location>
        <position position="335"/>
    </location>
    <ligand>
        <name>FMN</name>
        <dbReference type="ChEBI" id="CHEBI:58210"/>
    </ligand>
</feature>
<dbReference type="NCBIfam" id="TIGR00033">
    <property type="entry name" value="aroC"/>
    <property type="match status" value="1"/>
</dbReference>
<comment type="similarity">
    <text evidence="2 11">Belongs to the chorismate synthase family.</text>
</comment>
<feature type="binding site" evidence="11">
    <location>
        <position position="45"/>
    </location>
    <ligand>
        <name>NADP(+)</name>
        <dbReference type="ChEBI" id="CHEBI:58349"/>
    </ligand>
</feature>
<dbReference type="InterPro" id="IPR000453">
    <property type="entry name" value="Chorismate_synth"/>
</dbReference>
<dbReference type="PANTHER" id="PTHR21085:SF0">
    <property type="entry name" value="CHORISMATE SYNTHASE"/>
    <property type="match status" value="1"/>
</dbReference>
<evidence type="ECO:0000256" key="10">
    <source>
        <dbReference type="ARBA" id="ARBA00023239"/>
    </source>
</evidence>
<dbReference type="InterPro" id="IPR035904">
    <property type="entry name" value="Chorismate_synth_AroC_sf"/>
</dbReference>
<comment type="subunit">
    <text evidence="11">Homotetramer.</text>
</comment>
<evidence type="ECO:0000256" key="3">
    <source>
        <dbReference type="ARBA" id="ARBA00013036"/>
    </source>
</evidence>
<evidence type="ECO:0000256" key="7">
    <source>
        <dbReference type="ARBA" id="ARBA00022827"/>
    </source>
</evidence>
<dbReference type="EC" id="4.2.3.5" evidence="3 11"/>
<dbReference type="RefSeq" id="WP_207182661.1">
    <property type="nucleotide sequence ID" value="NZ_AP024480.1"/>
</dbReference>
<evidence type="ECO:0000256" key="9">
    <source>
        <dbReference type="ARBA" id="ARBA00023141"/>
    </source>
</evidence>
<keyword evidence="10 11" id="KW-0456">Lyase</keyword>
<sequence length="383" mass="42682">MRFLDAGETHGRALIAIIEGFPAHVKIGIENINRLLQLRQRGYGRGKRMEIEKDRVKILSGVRNSFTTGSPITLVIENNDYENWKNFMDSMQCDMDTKKVTVPRPGHADLAGCLKYEFDDARNVLERASARETAIRVAVGAVCEELLKMFGIKLYNHVIEIGRVRLTKSYSFDDTELFEQALSSSDLFCIDKEAEMKMKQEIEIAKQMGDSVGGIAEVICKNVPYGLGSHVHWDRKLDAQIAYSVMSIQSVKGVEIGMGFESARRFGSEVHDEIYYDEKIGFYRKTNNAGGIEGGISNGMDIVVRAAFKPIPTLYKPLKSVDIRTFQPAEAAVERSDICAVPAGSIVMRAAIAYVLANALIERLGGDSAKTMLETFKRIYNKG</sequence>
<proteinExistence type="inferred from homology"/>
<evidence type="ECO:0000256" key="11">
    <source>
        <dbReference type="HAMAP-Rule" id="MF_00300"/>
    </source>
</evidence>
<dbReference type="EMBL" id="AP024480">
    <property type="protein sequence ID" value="BCS81268.1"/>
    <property type="molecule type" value="Genomic_DNA"/>
</dbReference>